<sequence length="145" mass="15870">MQRTSGLLPDGRGTGTGLDVRVTKRKMLKKRQPWPLRVLQGGGAHGLLLPETQPLLWSWNEQQLSRGMSPSSSSSLARPSAYPGGGTNTAAVQRRPRVLAPRWEHHHSTLLGLCIASPSSLLRMTLISPLPAQGPRRLPTCEDRQ</sequence>
<feature type="compositionally biased region" description="Low complexity" evidence="1">
    <location>
        <begin position="64"/>
        <end position="81"/>
    </location>
</feature>
<keyword evidence="3" id="KW-1185">Reference proteome</keyword>
<proteinExistence type="predicted"/>
<name>A0ABN8YHK5_RANTA</name>
<evidence type="ECO:0000313" key="2">
    <source>
        <dbReference type="EMBL" id="CAI9160062.1"/>
    </source>
</evidence>
<accession>A0ABN8YHK5</accession>
<evidence type="ECO:0000313" key="3">
    <source>
        <dbReference type="Proteomes" id="UP001176941"/>
    </source>
</evidence>
<feature type="region of interest" description="Disordered" evidence="1">
    <location>
        <begin position="64"/>
        <end position="94"/>
    </location>
</feature>
<protein>
    <submittedName>
        <fullName evidence="2">Uncharacterized protein</fullName>
    </submittedName>
</protein>
<reference evidence="2" key="1">
    <citation type="submission" date="2023-04" db="EMBL/GenBank/DDBJ databases">
        <authorList>
            <consortium name="ELIXIR-Norway"/>
        </authorList>
    </citation>
    <scope>NUCLEOTIDE SEQUENCE [LARGE SCALE GENOMIC DNA]</scope>
</reference>
<dbReference type="EMBL" id="OX459938">
    <property type="protein sequence ID" value="CAI9160062.1"/>
    <property type="molecule type" value="Genomic_DNA"/>
</dbReference>
<evidence type="ECO:0000256" key="1">
    <source>
        <dbReference type="SAM" id="MobiDB-lite"/>
    </source>
</evidence>
<dbReference type="Proteomes" id="UP001176941">
    <property type="component" value="Chromosome 2"/>
</dbReference>
<gene>
    <name evidence="2" type="ORF">MRATA1EN1_LOCUS9024</name>
</gene>
<organism evidence="2 3">
    <name type="scientific">Rangifer tarandus platyrhynchus</name>
    <name type="common">Svalbard reindeer</name>
    <dbReference type="NCBI Taxonomy" id="3082113"/>
    <lineage>
        <taxon>Eukaryota</taxon>
        <taxon>Metazoa</taxon>
        <taxon>Chordata</taxon>
        <taxon>Craniata</taxon>
        <taxon>Vertebrata</taxon>
        <taxon>Euteleostomi</taxon>
        <taxon>Mammalia</taxon>
        <taxon>Eutheria</taxon>
        <taxon>Laurasiatheria</taxon>
        <taxon>Artiodactyla</taxon>
        <taxon>Ruminantia</taxon>
        <taxon>Pecora</taxon>
        <taxon>Cervidae</taxon>
        <taxon>Odocoileinae</taxon>
        <taxon>Rangifer</taxon>
    </lineage>
</organism>